<evidence type="ECO:0000313" key="2">
    <source>
        <dbReference type="Proteomes" id="UP000240283"/>
    </source>
</evidence>
<reference evidence="1 2" key="1">
    <citation type="submission" date="2017-12" db="EMBL/GenBank/DDBJ databases">
        <title>Genomic analysis of a novel phage Vp_R1 lytic to Vibrio parahaemolyticus.</title>
        <authorList>
            <person name="Ren H."/>
            <person name="Li Z."/>
        </authorList>
    </citation>
    <scope>NUCLEOTIDE SEQUENCE [LARGE SCALE GENOMIC DNA]</scope>
</reference>
<proteinExistence type="predicted"/>
<gene>
    <name evidence="1" type="ORF">VPR_056</name>
</gene>
<dbReference type="EMBL" id="MG603697">
    <property type="protein sequence ID" value="AUG88420.1"/>
    <property type="molecule type" value="Genomic_DNA"/>
</dbReference>
<name>A0A2H5BQ14_9CAUD</name>
<accession>A0A2H5BQ14</accession>
<protein>
    <submittedName>
        <fullName evidence="1">Uncharacterized protein</fullName>
    </submittedName>
</protein>
<keyword evidence="2" id="KW-1185">Reference proteome</keyword>
<evidence type="ECO:0000313" key="1">
    <source>
        <dbReference type="EMBL" id="AUG88420.1"/>
    </source>
</evidence>
<sequence>MTTKKVFDEKGWESQKEFFIDSNLPTASLKKEVFMREHPYPKQEVLDWLTENVPDRNGKKGWCIGSDEYIAGDSCAGFTFFFQIRADAMKFIKAWSKWKKPVIYTQYFTDVRRKLNLETMKYEDM</sequence>
<organism evidence="1 2">
    <name type="scientific">Vibrio phage Vp_R1</name>
    <dbReference type="NCBI Taxonomy" id="2059867"/>
    <lineage>
        <taxon>Viruses</taxon>
        <taxon>Duplodnaviria</taxon>
        <taxon>Heunggongvirae</taxon>
        <taxon>Uroviricota</taxon>
        <taxon>Caudoviricetes</taxon>
        <taxon>Grimontviridae</taxon>
        <taxon>Dalianvirus</taxon>
        <taxon>Dalianvirus R1</taxon>
    </lineage>
</organism>
<dbReference type="Proteomes" id="UP000240283">
    <property type="component" value="Segment"/>
</dbReference>